<dbReference type="InterPro" id="IPR036249">
    <property type="entry name" value="Thioredoxin-like_sf"/>
</dbReference>
<dbReference type="AlphaFoldDB" id="A0A7J7LSW5"/>
<dbReference type="OrthoDB" id="2121326at2759"/>
<dbReference type="GO" id="GO:0015035">
    <property type="term" value="F:protein-disulfide reductase activity"/>
    <property type="evidence" value="ECO:0007669"/>
    <property type="project" value="TreeGrafter"/>
</dbReference>
<protein>
    <recommendedName>
        <fullName evidence="6">Thioredoxin domain-containing protein</fullName>
    </recommendedName>
</protein>
<dbReference type="Gene3D" id="3.40.30.10">
    <property type="entry name" value="Glutaredoxin"/>
    <property type="match status" value="1"/>
</dbReference>
<evidence type="ECO:0000256" key="3">
    <source>
        <dbReference type="ARBA" id="ARBA00022982"/>
    </source>
</evidence>
<evidence type="ECO:0000256" key="4">
    <source>
        <dbReference type="ARBA" id="ARBA00023157"/>
    </source>
</evidence>
<comment type="caution">
    <text evidence="7">The sequence shown here is derived from an EMBL/GenBank/DDBJ whole genome shotgun (WGS) entry which is preliminary data.</text>
</comment>
<keyword evidence="2" id="KW-0809">Transit peptide</keyword>
<keyword evidence="4" id="KW-1015">Disulfide bond</keyword>
<dbReference type="Pfam" id="PF00085">
    <property type="entry name" value="Thioredoxin"/>
    <property type="match status" value="1"/>
</dbReference>
<accession>A0A7J7LSW5</accession>
<dbReference type="FunFam" id="3.40.30.10:FF:000001">
    <property type="entry name" value="Thioredoxin"/>
    <property type="match status" value="1"/>
</dbReference>
<gene>
    <name evidence="7" type="ORF">GIB67_016204</name>
</gene>
<dbReference type="GO" id="GO:0005737">
    <property type="term" value="C:cytoplasm"/>
    <property type="evidence" value="ECO:0007669"/>
    <property type="project" value="TreeGrafter"/>
</dbReference>
<keyword evidence="8" id="KW-1185">Reference proteome</keyword>
<dbReference type="PROSITE" id="PS51352">
    <property type="entry name" value="THIOREDOXIN_2"/>
    <property type="match status" value="1"/>
</dbReference>
<dbReference type="Proteomes" id="UP000541444">
    <property type="component" value="Unassembled WGS sequence"/>
</dbReference>
<evidence type="ECO:0000256" key="2">
    <source>
        <dbReference type="ARBA" id="ARBA00022946"/>
    </source>
</evidence>
<sequence length="207" mass="23573">MVSTCDRLKQTKEKLVSPLTIHRKPNSKKDYLEMDEANDRLTTLEMTVSALTSTVGELVEQLRLTNLAKASASTKRRDRSKKKGVMEVDRDDDFAEIDNDSMNVVNADTWDDYVLNTDIPVLVEFWAAWCGPCRMVHREIEEVAKEYAGRIKCYMLKADNDIQLADKYDVKAVPVVLLFKNGEKRDSVTGTMPNYIYVEAIEKLLAS</sequence>
<dbReference type="EMBL" id="JACGCM010002030">
    <property type="protein sequence ID" value="KAF6145755.1"/>
    <property type="molecule type" value="Genomic_DNA"/>
</dbReference>
<keyword evidence="5" id="KW-0676">Redox-active center</keyword>
<proteinExistence type="predicted"/>
<evidence type="ECO:0000259" key="6">
    <source>
        <dbReference type="PROSITE" id="PS51352"/>
    </source>
</evidence>
<name>A0A7J7LSW5_9MAGN</name>
<keyword evidence="3" id="KW-0249">Electron transport</keyword>
<evidence type="ECO:0000256" key="1">
    <source>
        <dbReference type="ARBA" id="ARBA00022448"/>
    </source>
</evidence>
<reference evidence="7 8" key="1">
    <citation type="journal article" date="2020" name="IScience">
        <title>Genome Sequencing of the Endangered Kingdonia uniflora (Circaeasteraceae, Ranunculales) Reveals Potential Mechanisms of Evolutionary Specialization.</title>
        <authorList>
            <person name="Sun Y."/>
            <person name="Deng T."/>
            <person name="Zhang A."/>
            <person name="Moore M.J."/>
            <person name="Landis J.B."/>
            <person name="Lin N."/>
            <person name="Zhang H."/>
            <person name="Zhang X."/>
            <person name="Huang J."/>
            <person name="Zhang X."/>
            <person name="Sun H."/>
            <person name="Wang H."/>
        </authorList>
    </citation>
    <scope>NUCLEOTIDE SEQUENCE [LARGE SCALE GENOMIC DNA]</scope>
    <source>
        <strain evidence="7">TB1705</strain>
        <tissue evidence="7">Leaf</tissue>
    </source>
</reference>
<evidence type="ECO:0000256" key="5">
    <source>
        <dbReference type="ARBA" id="ARBA00023284"/>
    </source>
</evidence>
<dbReference type="PROSITE" id="PS00194">
    <property type="entry name" value="THIOREDOXIN_1"/>
    <property type="match status" value="1"/>
</dbReference>
<organism evidence="7 8">
    <name type="scientific">Kingdonia uniflora</name>
    <dbReference type="NCBI Taxonomy" id="39325"/>
    <lineage>
        <taxon>Eukaryota</taxon>
        <taxon>Viridiplantae</taxon>
        <taxon>Streptophyta</taxon>
        <taxon>Embryophyta</taxon>
        <taxon>Tracheophyta</taxon>
        <taxon>Spermatophyta</taxon>
        <taxon>Magnoliopsida</taxon>
        <taxon>Ranunculales</taxon>
        <taxon>Circaeasteraceae</taxon>
        <taxon>Kingdonia</taxon>
    </lineage>
</organism>
<dbReference type="PANTHER" id="PTHR45663:SF21">
    <property type="entry name" value="THIOREDOXIN M3, CHLOROPLASTIC"/>
    <property type="match status" value="1"/>
</dbReference>
<dbReference type="PRINTS" id="PR00421">
    <property type="entry name" value="THIOREDOXIN"/>
</dbReference>
<feature type="domain" description="Thioredoxin" evidence="6">
    <location>
        <begin position="85"/>
        <end position="207"/>
    </location>
</feature>
<dbReference type="InterPro" id="IPR013766">
    <property type="entry name" value="Thioredoxin_domain"/>
</dbReference>
<dbReference type="PANTHER" id="PTHR45663">
    <property type="entry name" value="GEO12009P1"/>
    <property type="match status" value="1"/>
</dbReference>
<keyword evidence="1" id="KW-0813">Transport</keyword>
<evidence type="ECO:0000313" key="8">
    <source>
        <dbReference type="Proteomes" id="UP000541444"/>
    </source>
</evidence>
<evidence type="ECO:0000313" key="7">
    <source>
        <dbReference type="EMBL" id="KAF6145755.1"/>
    </source>
</evidence>
<dbReference type="InterPro" id="IPR017937">
    <property type="entry name" value="Thioredoxin_CS"/>
</dbReference>
<dbReference type="SUPFAM" id="SSF52833">
    <property type="entry name" value="Thioredoxin-like"/>
    <property type="match status" value="1"/>
</dbReference>
<dbReference type="CDD" id="cd02947">
    <property type="entry name" value="TRX_family"/>
    <property type="match status" value="1"/>
</dbReference>